<protein>
    <recommendedName>
        <fullName evidence="5">Dipeptide epimerase</fullName>
        <ecNumber evidence="5">5.1.1.-</ecNumber>
    </recommendedName>
</protein>
<comment type="cofactor">
    <cofactor evidence="5">
        <name>Mg(2+)</name>
        <dbReference type="ChEBI" id="CHEBI:18420"/>
    </cofactor>
    <text evidence="5">Binds 1 Mg(2+) ion per subunit.</text>
</comment>
<evidence type="ECO:0000256" key="4">
    <source>
        <dbReference type="ARBA" id="ARBA00023235"/>
    </source>
</evidence>
<reference evidence="8" key="1">
    <citation type="journal article" date="2019" name="Int. J. Syst. Evol. Microbiol.">
        <title>The Global Catalogue of Microorganisms (GCM) 10K type strain sequencing project: providing services to taxonomists for standard genome sequencing and annotation.</title>
        <authorList>
            <consortium name="The Broad Institute Genomics Platform"/>
            <consortium name="The Broad Institute Genome Sequencing Center for Infectious Disease"/>
            <person name="Wu L."/>
            <person name="Ma J."/>
        </authorList>
    </citation>
    <scope>NUCLEOTIDE SEQUENCE [LARGE SCALE GENOMIC DNA]</scope>
    <source>
        <strain evidence="8">CGMCC 1.16031</strain>
    </source>
</reference>
<dbReference type="Gene3D" id="3.20.20.120">
    <property type="entry name" value="Enolase-like C-terminal domain"/>
    <property type="match status" value="1"/>
</dbReference>
<feature type="domain" description="Mandelate racemase/muconate lactonizing enzyme C-terminal" evidence="6">
    <location>
        <begin position="141"/>
        <end position="239"/>
    </location>
</feature>
<proteinExistence type="inferred from homology"/>
<dbReference type="SMART" id="SM00922">
    <property type="entry name" value="MR_MLE"/>
    <property type="match status" value="1"/>
</dbReference>
<dbReference type="InterPro" id="IPR013342">
    <property type="entry name" value="Mandelate_racemase_C"/>
</dbReference>
<dbReference type="RefSeq" id="WP_131258791.1">
    <property type="nucleotide sequence ID" value="NZ_JBHSUS010000001.1"/>
</dbReference>
<dbReference type="PANTHER" id="PTHR48073">
    <property type="entry name" value="O-SUCCINYLBENZOATE SYNTHASE-RELATED"/>
    <property type="match status" value="1"/>
</dbReference>
<evidence type="ECO:0000256" key="3">
    <source>
        <dbReference type="ARBA" id="ARBA00022842"/>
    </source>
</evidence>
<comment type="caution">
    <text evidence="7">The sequence shown here is derived from an EMBL/GenBank/DDBJ whole genome shotgun (WGS) entry which is preliminary data.</text>
</comment>
<dbReference type="InterPro" id="IPR036849">
    <property type="entry name" value="Enolase-like_C_sf"/>
</dbReference>
<evidence type="ECO:0000256" key="2">
    <source>
        <dbReference type="ARBA" id="ARBA00022723"/>
    </source>
</evidence>
<dbReference type="InterPro" id="IPR013341">
    <property type="entry name" value="Mandelate_racemase_N_dom"/>
</dbReference>
<dbReference type="CDD" id="cd03319">
    <property type="entry name" value="L-Ala-DL-Glu_epimerase"/>
    <property type="match status" value="1"/>
</dbReference>
<dbReference type="Pfam" id="PF02746">
    <property type="entry name" value="MR_MLE_N"/>
    <property type="match status" value="1"/>
</dbReference>
<accession>A0ABW1XLX6</accession>
<dbReference type="SFLD" id="SFLDG00180">
    <property type="entry name" value="muconate_cycloisomerase"/>
    <property type="match status" value="1"/>
</dbReference>
<evidence type="ECO:0000256" key="1">
    <source>
        <dbReference type="ARBA" id="ARBA00008031"/>
    </source>
</evidence>
<keyword evidence="2 5" id="KW-0479">Metal-binding</keyword>
<dbReference type="PANTHER" id="PTHR48073:SF2">
    <property type="entry name" value="O-SUCCINYLBENZOATE SYNTHASE"/>
    <property type="match status" value="1"/>
</dbReference>
<name>A0ABW1XLX6_9ALTE</name>
<sequence>MIIRKLELAWLRVPLITPFKTALRTVDAIHDLVVILHGDGGKRGFGSAPSTPLITGDTHASVIAAIEQVLVKVVVGRDIADLTLLCQQVQWAMPHNSSAKAALEIAMYDLAAQDMGLPLYKMLGGQHPQLTTDITISVDHQAKMLSDCQAALARGFTTLKIKVGRDSQQDLANILAIYGLVDGRASLRLDVNQGWTEAQTIAHMQQLEAEGVELELVEQPVDYRDIEGMARICRAISTPVMADESAFSVGDVQRIIALQAADIINIKLMKTGGISQAIAIAELAHEHNLPCMMGCMLEGSIGVAAAAHLVSGYSDSISLIDLDGPTLGRFDPVLGGASFDNASIELSDQPGLGIEHIQGLEEFRCFE</sequence>
<evidence type="ECO:0000256" key="5">
    <source>
        <dbReference type="RuleBase" id="RU366006"/>
    </source>
</evidence>
<dbReference type="EC" id="5.1.1.-" evidence="5"/>
<dbReference type="SUPFAM" id="SSF51604">
    <property type="entry name" value="Enolase C-terminal domain-like"/>
    <property type="match status" value="1"/>
</dbReference>
<evidence type="ECO:0000259" key="6">
    <source>
        <dbReference type="SMART" id="SM00922"/>
    </source>
</evidence>
<dbReference type="SFLD" id="SFLDF00009">
    <property type="entry name" value="o-succinylbenzoate_synthase"/>
    <property type="match status" value="1"/>
</dbReference>
<dbReference type="SFLD" id="SFLDS00001">
    <property type="entry name" value="Enolase"/>
    <property type="match status" value="1"/>
</dbReference>
<keyword evidence="4 5" id="KW-0413">Isomerase</keyword>
<comment type="similarity">
    <text evidence="1 5">Belongs to the mandelate racemase/muconate lactonizing enzyme family.</text>
</comment>
<dbReference type="InterPro" id="IPR029017">
    <property type="entry name" value="Enolase-like_N"/>
</dbReference>
<keyword evidence="3 5" id="KW-0460">Magnesium</keyword>
<dbReference type="EMBL" id="JBHSUS010000001">
    <property type="protein sequence ID" value="MFC6440903.1"/>
    <property type="molecule type" value="Genomic_DNA"/>
</dbReference>
<keyword evidence="8" id="KW-1185">Reference proteome</keyword>
<gene>
    <name evidence="7" type="ORF">ACFP85_12180</name>
</gene>
<evidence type="ECO:0000313" key="8">
    <source>
        <dbReference type="Proteomes" id="UP001596364"/>
    </source>
</evidence>
<dbReference type="InterPro" id="IPR034603">
    <property type="entry name" value="Dipeptide_epimerase"/>
</dbReference>
<dbReference type="Gene3D" id="3.30.390.10">
    <property type="entry name" value="Enolase-like, N-terminal domain"/>
    <property type="match status" value="1"/>
</dbReference>
<organism evidence="7 8">
    <name type="scientific">Pseudobowmanella zhangzhouensis</name>
    <dbReference type="NCBI Taxonomy" id="1537679"/>
    <lineage>
        <taxon>Bacteria</taxon>
        <taxon>Pseudomonadati</taxon>
        <taxon>Pseudomonadota</taxon>
        <taxon>Gammaproteobacteria</taxon>
        <taxon>Alteromonadales</taxon>
        <taxon>Alteromonadaceae</taxon>
    </lineage>
</organism>
<dbReference type="InterPro" id="IPR029065">
    <property type="entry name" value="Enolase_C-like"/>
</dbReference>
<evidence type="ECO:0000313" key="7">
    <source>
        <dbReference type="EMBL" id="MFC6440903.1"/>
    </source>
</evidence>
<dbReference type="SUPFAM" id="SSF54826">
    <property type="entry name" value="Enolase N-terminal domain-like"/>
    <property type="match status" value="1"/>
</dbReference>
<dbReference type="Proteomes" id="UP001596364">
    <property type="component" value="Unassembled WGS sequence"/>
</dbReference>
<dbReference type="Pfam" id="PF13378">
    <property type="entry name" value="MR_MLE_C"/>
    <property type="match status" value="1"/>
</dbReference>